<keyword evidence="3" id="KW-0804">Transcription</keyword>
<keyword evidence="1" id="KW-0678">Repressor</keyword>
<evidence type="ECO:0000256" key="3">
    <source>
        <dbReference type="ARBA" id="ARBA00023163"/>
    </source>
</evidence>
<keyword evidence="2" id="KW-0805">Transcription regulation</keyword>
<evidence type="ECO:0000256" key="2">
    <source>
        <dbReference type="ARBA" id="ARBA00023015"/>
    </source>
</evidence>
<proteinExistence type="predicted"/>
<evidence type="ECO:0000256" key="1">
    <source>
        <dbReference type="ARBA" id="ARBA00022491"/>
    </source>
</evidence>
<protein>
    <submittedName>
        <fullName evidence="5">Uncharacterized protein</fullName>
    </submittedName>
</protein>
<reference evidence="5 6" key="1">
    <citation type="journal article" date="2024" name="G3 (Bethesda)">
        <title>Genome assembly of Hibiscus sabdariffa L. provides insights into metabolisms of medicinal natural products.</title>
        <authorList>
            <person name="Kim T."/>
        </authorList>
    </citation>
    <scope>NUCLEOTIDE SEQUENCE [LARGE SCALE GENOMIC DNA]</scope>
    <source>
        <strain evidence="5">TK-2024</strain>
        <tissue evidence="5">Old leaves</tissue>
    </source>
</reference>
<evidence type="ECO:0000313" key="5">
    <source>
        <dbReference type="EMBL" id="KAK8568665.1"/>
    </source>
</evidence>
<feature type="region of interest" description="Disordered" evidence="4">
    <location>
        <begin position="24"/>
        <end position="52"/>
    </location>
</feature>
<dbReference type="PANTHER" id="PTHR33388:SF2">
    <property type="entry name" value="PROTEIN SPOROCYTELESS"/>
    <property type="match status" value="1"/>
</dbReference>
<dbReference type="PANTHER" id="PTHR33388">
    <property type="entry name" value="OS01G0212500 PROTEIN"/>
    <property type="match status" value="1"/>
</dbReference>
<sequence length="208" mass="22470">MKGAGGGKLGAAAAAMTGYLGEANMRNKRGGWSSSSSSKGKKPKPKPPQRGLGVDQLEKILHGPYPGDFNHEDMREQKAYPSFSYSSTSWASHGFHPSMMQQSCQKIFALSISSSSSSELALDSNFPKETKPSLTTSYCHPLMGHCEYDQSFIYADSLLTSTTRIHSQQRASGEATHRSPAVRIVNQIVLCHSRTSGAASRLMKVVAV</sequence>
<name>A0ABR2F141_9ROSI</name>
<organism evidence="5 6">
    <name type="scientific">Hibiscus sabdariffa</name>
    <name type="common">roselle</name>
    <dbReference type="NCBI Taxonomy" id="183260"/>
    <lineage>
        <taxon>Eukaryota</taxon>
        <taxon>Viridiplantae</taxon>
        <taxon>Streptophyta</taxon>
        <taxon>Embryophyta</taxon>
        <taxon>Tracheophyta</taxon>
        <taxon>Spermatophyta</taxon>
        <taxon>Magnoliopsida</taxon>
        <taxon>eudicotyledons</taxon>
        <taxon>Gunneridae</taxon>
        <taxon>Pentapetalae</taxon>
        <taxon>rosids</taxon>
        <taxon>malvids</taxon>
        <taxon>Malvales</taxon>
        <taxon>Malvaceae</taxon>
        <taxon>Malvoideae</taxon>
        <taxon>Hibiscus</taxon>
    </lineage>
</organism>
<evidence type="ECO:0000313" key="6">
    <source>
        <dbReference type="Proteomes" id="UP001472677"/>
    </source>
</evidence>
<evidence type="ECO:0000256" key="4">
    <source>
        <dbReference type="SAM" id="MobiDB-lite"/>
    </source>
</evidence>
<dbReference type="Proteomes" id="UP001472677">
    <property type="component" value="Unassembled WGS sequence"/>
</dbReference>
<dbReference type="EMBL" id="JBBPBM010000009">
    <property type="protein sequence ID" value="KAK8568665.1"/>
    <property type="molecule type" value="Genomic_DNA"/>
</dbReference>
<keyword evidence="6" id="KW-1185">Reference proteome</keyword>
<gene>
    <name evidence="5" type="ORF">V6N12_007210</name>
</gene>
<dbReference type="InterPro" id="IPR040356">
    <property type="entry name" value="SPEAR"/>
</dbReference>
<accession>A0ABR2F141</accession>
<comment type="caution">
    <text evidence="5">The sequence shown here is derived from an EMBL/GenBank/DDBJ whole genome shotgun (WGS) entry which is preliminary data.</text>
</comment>